<feature type="transmembrane region" description="Helical" evidence="1">
    <location>
        <begin position="128"/>
        <end position="149"/>
    </location>
</feature>
<evidence type="ECO:0000313" key="2">
    <source>
        <dbReference type="EMBL" id="MDM3926271.1"/>
    </source>
</evidence>
<name>A0ABT7NZ12_MYCIT</name>
<feature type="transmembrane region" description="Helical" evidence="1">
    <location>
        <begin position="6"/>
        <end position="28"/>
    </location>
</feature>
<keyword evidence="3" id="KW-1185">Reference proteome</keyword>
<sequence>MPVDRTNVVTVFAILGKLSIPALGSLIVRGQVPQPRLAERVAATTVARASDMRRLLSDFEANSAWPWVTGAFLLLAALVIVGLHQYWRGAAAIMVSVMGWVFALRALFLMAFPHAFMGAADAAIRMTALWVGVTLFIGLVGLYLTYVGWKPMPVHPSTEAKSSTPDIPRAA</sequence>
<gene>
    <name evidence="2" type="ORF">QRB35_09560</name>
</gene>
<organism evidence="2 3">
    <name type="scientific">Mycobacterium intracellulare subsp. chimaera</name>
    <dbReference type="NCBI Taxonomy" id="222805"/>
    <lineage>
        <taxon>Bacteria</taxon>
        <taxon>Bacillati</taxon>
        <taxon>Actinomycetota</taxon>
        <taxon>Actinomycetes</taxon>
        <taxon>Mycobacteriales</taxon>
        <taxon>Mycobacteriaceae</taxon>
        <taxon>Mycobacterium</taxon>
        <taxon>Mycobacterium avium complex (MAC)</taxon>
    </lineage>
</organism>
<keyword evidence="1" id="KW-0472">Membrane</keyword>
<reference evidence="2" key="2">
    <citation type="submission" date="2023-06" db="EMBL/GenBank/DDBJ databases">
        <authorList>
            <person name="Spilker T."/>
        </authorList>
    </citation>
    <scope>NUCLEOTIDE SEQUENCE</scope>
    <source>
        <strain evidence="2">FLAC1071</strain>
    </source>
</reference>
<keyword evidence="1" id="KW-0812">Transmembrane</keyword>
<dbReference type="EMBL" id="JASZZX010000005">
    <property type="protein sequence ID" value="MDM3926271.1"/>
    <property type="molecule type" value="Genomic_DNA"/>
</dbReference>
<feature type="transmembrane region" description="Helical" evidence="1">
    <location>
        <begin position="64"/>
        <end position="87"/>
    </location>
</feature>
<dbReference type="Proteomes" id="UP001529272">
    <property type="component" value="Unassembled WGS sequence"/>
</dbReference>
<keyword evidence="1" id="KW-1133">Transmembrane helix</keyword>
<evidence type="ECO:0000256" key="1">
    <source>
        <dbReference type="SAM" id="Phobius"/>
    </source>
</evidence>
<comment type="caution">
    <text evidence="2">The sequence shown here is derived from an EMBL/GenBank/DDBJ whole genome shotgun (WGS) entry which is preliminary data.</text>
</comment>
<dbReference type="RefSeq" id="WP_289114336.1">
    <property type="nucleotide sequence ID" value="NZ_JASZZX010000005.1"/>
</dbReference>
<evidence type="ECO:0000313" key="3">
    <source>
        <dbReference type="Proteomes" id="UP001529272"/>
    </source>
</evidence>
<evidence type="ECO:0008006" key="4">
    <source>
        <dbReference type="Google" id="ProtNLM"/>
    </source>
</evidence>
<protein>
    <recommendedName>
        <fullName evidence="4">Transmembrane protein</fullName>
    </recommendedName>
</protein>
<reference evidence="2" key="1">
    <citation type="submission" date="2023-06" db="EMBL/GenBank/DDBJ databases">
        <title>Itaconate inhibition of nontuberculous mycobacteria.</title>
        <authorList>
            <person name="Breen P."/>
            <person name="Zimbric M."/>
            <person name="Caverly L."/>
        </authorList>
    </citation>
    <scope>NUCLEOTIDE SEQUENCE</scope>
    <source>
        <strain evidence="2">FLAC1071</strain>
    </source>
</reference>
<proteinExistence type="predicted"/>
<feature type="transmembrane region" description="Helical" evidence="1">
    <location>
        <begin position="93"/>
        <end position="116"/>
    </location>
</feature>
<accession>A0ABT7NZ12</accession>